<dbReference type="EMBL" id="NCKU01003099">
    <property type="protein sequence ID" value="RWS08175.1"/>
    <property type="molecule type" value="Genomic_DNA"/>
</dbReference>
<dbReference type="OrthoDB" id="6497870at2759"/>
<dbReference type="GO" id="GO:0032040">
    <property type="term" value="C:small-subunit processome"/>
    <property type="evidence" value="ECO:0007669"/>
    <property type="project" value="InterPro"/>
</dbReference>
<protein>
    <submittedName>
        <fullName evidence="4">WD repeat-containing protein 36-like isoform X2</fullName>
    </submittedName>
</protein>
<evidence type="ECO:0000313" key="4">
    <source>
        <dbReference type="EMBL" id="RWS08175.1"/>
    </source>
</evidence>
<comment type="caution">
    <text evidence="4">The sequence shown here is derived from an EMBL/GenBank/DDBJ whole genome shotgun (WGS) entry which is preliminary data.</text>
</comment>
<dbReference type="PROSITE" id="PS50294">
    <property type="entry name" value="WD_REPEATS_REGION"/>
    <property type="match status" value="1"/>
</dbReference>
<dbReference type="STRING" id="1965070.A0A443QYS8"/>
<dbReference type="AlphaFoldDB" id="A0A443QYS8"/>
<evidence type="ECO:0000259" key="3">
    <source>
        <dbReference type="Pfam" id="PF25171"/>
    </source>
</evidence>
<feature type="domain" description="WDR36/Utp21 N-terminal" evidence="3">
    <location>
        <begin position="40"/>
        <end position="308"/>
    </location>
</feature>
<organism evidence="4 5">
    <name type="scientific">Dinothrombium tinctorium</name>
    <dbReference type="NCBI Taxonomy" id="1965070"/>
    <lineage>
        <taxon>Eukaryota</taxon>
        <taxon>Metazoa</taxon>
        <taxon>Ecdysozoa</taxon>
        <taxon>Arthropoda</taxon>
        <taxon>Chelicerata</taxon>
        <taxon>Arachnida</taxon>
        <taxon>Acari</taxon>
        <taxon>Acariformes</taxon>
        <taxon>Trombidiformes</taxon>
        <taxon>Prostigmata</taxon>
        <taxon>Anystina</taxon>
        <taxon>Parasitengona</taxon>
        <taxon>Trombidioidea</taxon>
        <taxon>Trombidiidae</taxon>
        <taxon>Dinothrombium</taxon>
    </lineage>
</organism>
<dbReference type="InterPro" id="IPR015943">
    <property type="entry name" value="WD40/YVTN_repeat-like_dom_sf"/>
</dbReference>
<dbReference type="FunFam" id="2.130.10.10:FF:000109">
    <property type="entry name" value="WD repeat domain 36"/>
    <property type="match status" value="1"/>
</dbReference>
<dbReference type="Proteomes" id="UP000285301">
    <property type="component" value="Unassembled WGS sequence"/>
</dbReference>
<dbReference type="GO" id="GO:0006364">
    <property type="term" value="P:rRNA processing"/>
    <property type="evidence" value="ECO:0007669"/>
    <property type="project" value="InterPro"/>
</dbReference>
<name>A0A443QYS8_9ACAR</name>
<dbReference type="PANTHER" id="PTHR22840:SF12">
    <property type="entry name" value="WD REPEAT-CONTAINING PROTEIN 36"/>
    <property type="match status" value="1"/>
</dbReference>
<feature type="domain" description="WDR36/Utp21 C-terminal" evidence="2">
    <location>
        <begin position="634"/>
        <end position="841"/>
    </location>
</feature>
<feature type="repeat" description="WD" evidence="1">
    <location>
        <begin position="410"/>
        <end position="451"/>
    </location>
</feature>
<dbReference type="SUPFAM" id="SSF50978">
    <property type="entry name" value="WD40 repeat-like"/>
    <property type="match status" value="1"/>
</dbReference>
<dbReference type="InterPro" id="IPR001680">
    <property type="entry name" value="WD40_rpt"/>
</dbReference>
<dbReference type="Pfam" id="PF25168">
    <property type="entry name" value="Beta-prop_WDR36-Utp21_2nd"/>
    <property type="match status" value="1"/>
</dbReference>
<keyword evidence="5" id="KW-1185">Reference proteome</keyword>
<dbReference type="SUPFAM" id="SSF117289">
    <property type="entry name" value="Nucleoporin domain"/>
    <property type="match status" value="1"/>
</dbReference>
<gene>
    <name evidence="4" type="ORF">B4U79_11392</name>
</gene>
<dbReference type="InterPro" id="IPR059157">
    <property type="entry name" value="WDR36-Utp21_N"/>
</dbReference>
<accession>A0A443QYS8</accession>
<feature type="repeat" description="WD" evidence="1">
    <location>
        <begin position="493"/>
        <end position="534"/>
    </location>
</feature>
<reference evidence="4 5" key="1">
    <citation type="journal article" date="2018" name="Gigascience">
        <title>Genomes of trombidid mites reveal novel predicted allergens and laterally-transferred genes associated with secondary metabolism.</title>
        <authorList>
            <person name="Dong X."/>
            <person name="Chaisiri K."/>
            <person name="Xia D."/>
            <person name="Armstrong S.D."/>
            <person name="Fang Y."/>
            <person name="Donnelly M.J."/>
            <person name="Kadowaki T."/>
            <person name="McGarry J.W."/>
            <person name="Darby A.C."/>
            <person name="Makepeace B.L."/>
        </authorList>
    </citation>
    <scope>NUCLEOTIDE SEQUENCE [LARGE SCALE GENOMIC DNA]</scope>
    <source>
        <strain evidence="4">UoL-WK</strain>
    </source>
</reference>
<evidence type="ECO:0000313" key="5">
    <source>
        <dbReference type="Proteomes" id="UP000285301"/>
    </source>
</evidence>
<proteinExistence type="predicted"/>
<sequence>MLNETQKASRIFEGYRALGLVTNHVPFVVRYIAKLDDLRIVTCVGRYFYSFNSKLRLLETSYAHKHNINVIASDSCHVFTACRNEIYAWRHGHKQLAFTYFGHESNVILLLPFGPHLISVDESSVLKIWEIRTAELFCELPFNNESFKITTIMHPNTFLNKIVIGSEQGQLQLWNIRTQKLIYSFKGWKSSVLCIEQSPACNVVAIGLANGKIIIHDLKQDETVMSFTQEWGPVIRLSFRTDDPNEYPFLVSSSSIGHIAIWNLEKRKLQSQMRDLHNGPITGCHFIEKEPLLITTSCDNAIRVWCFDQPDDSGRLLYQRDGHSAPPSRVRFHGIKGNWVLSAGLDSNFRCFSTYSERLNRNLGQASFNRKLAKKQGVKKEALKMPPIIEFTTDKHNIQSGIYRGSFGKDKAHDGPIQGVVSDLLNQVVVSGGIDGFIKFWRFKKGELLSSLKFESSVAQIIIHRENSLISVAFDDFCISVIDLETRRVIRQLRSHESRITDMTFSADARWLIVASMECSIRTWDLSYGQLVDHFLVATPCVSVSMSPTGEYLATTHVQDLGVYLWANLSIFKPLNLKPLSENFVPSLLDLPFVKVDEKSLEDENALEESAEDREPGIISDDDSMEIECEAKNSSELVTLSLLHSSRWKNLLHLDTIKKRNKPKEPFEKPKSAPFFIPVATGLEPKLDIPDHEKAKSTQSTPSQQIRSFSPLSPFCQLIIESSDKHNYTQVIESLKQMGPSAIDVEIRSLDTFLDTDSTAIENHSLLLYFMEALQQALETRKDFEFIQSCLGLFLKVHSSVIMSDSKLTEKCKVLCETVEKDWERLRLLFSESLCIVNYMKSVVL</sequence>
<evidence type="ECO:0000256" key="1">
    <source>
        <dbReference type="PROSITE-ProRule" id="PRU00221"/>
    </source>
</evidence>
<feature type="repeat" description="WD" evidence="1">
    <location>
        <begin position="274"/>
        <end position="305"/>
    </location>
</feature>
<dbReference type="InterPro" id="IPR036322">
    <property type="entry name" value="WD40_repeat_dom_sf"/>
</dbReference>
<dbReference type="GO" id="GO:0034388">
    <property type="term" value="C:Pwp2p-containing subcomplex of 90S preribosome"/>
    <property type="evidence" value="ECO:0007669"/>
    <property type="project" value="TreeGrafter"/>
</dbReference>
<dbReference type="Gene3D" id="2.130.10.10">
    <property type="entry name" value="YVTN repeat-like/Quinoprotein amine dehydrogenase"/>
    <property type="match status" value="2"/>
</dbReference>
<dbReference type="Pfam" id="PF25171">
    <property type="entry name" value="Beta-prop_WDR36-Utp21_1st"/>
    <property type="match status" value="1"/>
</dbReference>
<dbReference type="PANTHER" id="PTHR22840">
    <property type="entry name" value="WD REPEAT-CONTAINING PROTEIN 36"/>
    <property type="match status" value="1"/>
</dbReference>
<dbReference type="InterPro" id="IPR007319">
    <property type="entry name" value="WDR36/Utp21_C"/>
</dbReference>
<dbReference type="PROSITE" id="PS50082">
    <property type="entry name" value="WD_REPEATS_2"/>
    <property type="match status" value="3"/>
</dbReference>
<dbReference type="Pfam" id="PF04192">
    <property type="entry name" value="Utp21"/>
    <property type="match status" value="1"/>
</dbReference>
<keyword evidence="1" id="KW-0853">WD repeat</keyword>
<evidence type="ECO:0000259" key="2">
    <source>
        <dbReference type="Pfam" id="PF04192"/>
    </source>
</evidence>
<dbReference type="SMART" id="SM00320">
    <property type="entry name" value="WD40"/>
    <property type="match status" value="10"/>
</dbReference>